<dbReference type="PANTHER" id="PTHR37953:SF1">
    <property type="entry name" value="UPF0127 PROTEIN MJ1496"/>
    <property type="match status" value="1"/>
</dbReference>
<dbReference type="InterPro" id="IPR003795">
    <property type="entry name" value="DUF192"/>
</dbReference>
<keyword evidence="2" id="KW-0732">Signal</keyword>
<feature type="signal peptide" evidence="2">
    <location>
        <begin position="1"/>
        <end position="21"/>
    </location>
</feature>
<proteinExistence type="predicted"/>
<dbReference type="Pfam" id="PF02643">
    <property type="entry name" value="DUF192"/>
    <property type="match status" value="1"/>
</dbReference>
<feature type="compositionally biased region" description="Pro residues" evidence="1">
    <location>
        <begin position="58"/>
        <end position="69"/>
    </location>
</feature>
<sequence>MSSRCAPATCLSTLASLVPLASLAPALGALLFGAALGACERRVDEPTPHAPRADTPDRPAPQVAPPEPAATPNDGRCIEPTPATPERPPPSRVGPDPACPDDPTGPFQLATGKVIFLDAKAPDVTVEVARREKERARGLMYRKTMPENRGMIFAFEQRTNHSFWMHNTCIPLDMLFIDSDGTIVGIEENTPTLNDSTFDVGCPSTYVLEVNAGWTRRHGVVAGQKVRLEGI</sequence>
<dbReference type="PANTHER" id="PTHR37953">
    <property type="entry name" value="UPF0127 PROTEIN MJ1496"/>
    <property type="match status" value="1"/>
</dbReference>
<dbReference type="RefSeq" id="WP_061612794.1">
    <property type="nucleotide sequence ID" value="NZ_CP162579.1"/>
</dbReference>
<accession>A0A150Q2D0</accession>
<feature type="compositionally biased region" description="Pro residues" evidence="1">
    <location>
        <begin position="82"/>
        <end position="100"/>
    </location>
</feature>
<evidence type="ECO:0000313" key="4">
    <source>
        <dbReference type="Proteomes" id="UP000075260"/>
    </source>
</evidence>
<evidence type="ECO:0008006" key="5">
    <source>
        <dbReference type="Google" id="ProtNLM"/>
    </source>
</evidence>
<dbReference type="OrthoDB" id="5526466at2"/>
<dbReference type="Proteomes" id="UP000075260">
    <property type="component" value="Unassembled WGS sequence"/>
</dbReference>
<feature type="chain" id="PRO_5007566449" description="Secreted protein" evidence="2">
    <location>
        <begin position="22"/>
        <end position="231"/>
    </location>
</feature>
<name>A0A150Q2D0_SORCE</name>
<protein>
    <recommendedName>
        <fullName evidence="5">Secreted protein</fullName>
    </recommendedName>
</protein>
<feature type="region of interest" description="Disordered" evidence="1">
    <location>
        <begin position="44"/>
        <end position="104"/>
    </location>
</feature>
<evidence type="ECO:0000313" key="3">
    <source>
        <dbReference type="EMBL" id="KYF62119.1"/>
    </source>
</evidence>
<dbReference type="Gene3D" id="2.60.120.1140">
    <property type="entry name" value="Protein of unknown function DUF192"/>
    <property type="match status" value="1"/>
</dbReference>
<dbReference type="EMBL" id="JEMA01001123">
    <property type="protein sequence ID" value="KYF62119.1"/>
    <property type="molecule type" value="Genomic_DNA"/>
</dbReference>
<feature type="compositionally biased region" description="Basic and acidic residues" evidence="1">
    <location>
        <begin position="44"/>
        <end position="57"/>
    </location>
</feature>
<dbReference type="AlphaFoldDB" id="A0A150Q2D0"/>
<evidence type="ECO:0000256" key="2">
    <source>
        <dbReference type="SAM" id="SignalP"/>
    </source>
</evidence>
<reference evidence="3 4" key="1">
    <citation type="submission" date="2014-02" db="EMBL/GenBank/DDBJ databases">
        <title>The small core and large imbalanced accessory genome model reveals a collaborative survival strategy of Sorangium cellulosum strains in nature.</title>
        <authorList>
            <person name="Han K."/>
            <person name="Peng R."/>
            <person name="Blom J."/>
            <person name="Li Y.-Z."/>
        </authorList>
    </citation>
    <scope>NUCLEOTIDE SEQUENCE [LARGE SCALE GENOMIC DNA]</scope>
    <source>
        <strain evidence="3 4">So0008-312</strain>
    </source>
</reference>
<comment type="caution">
    <text evidence="3">The sequence shown here is derived from an EMBL/GenBank/DDBJ whole genome shotgun (WGS) entry which is preliminary data.</text>
</comment>
<organism evidence="3 4">
    <name type="scientific">Sorangium cellulosum</name>
    <name type="common">Polyangium cellulosum</name>
    <dbReference type="NCBI Taxonomy" id="56"/>
    <lineage>
        <taxon>Bacteria</taxon>
        <taxon>Pseudomonadati</taxon>
        <taxon>Myxococcota</taxon>
        <taxon>Polyangia</taxon>
        <taxon>Polyangiales</taxon>
        <taxon>Polyangiaceae</taxon>
        <taxon>Sorangium</taxon>
    </lineage>
</organism>
<dbReference type="InterPro" id="IPR038695">
    <property type="entry name" value="Saro_0823-like_sf"/>
</dbReference>
<evidence type="ECO:0000256" key="1">
    <source>
        <dbReference type="SAM" id="MobiDB-lite"/>
    </source>
</evidence>
<gene>
    <name evidence="3" type="ORF">BE15_19625</name>
</gene>